<name>A0A8S5NAX8_9CAUD</name>
<reference evidence="1" key="1">
    <citation type="journal article" date="2021" name="Proc. Natl. Acad. Sci. U.S.A.">
        <title>A Catalog of Tens of Thousands of Viruses from Human Metagenomes Reveals Hidden Associations with Chronic Diseases.</title>
        <authorList>
            <person name="Tisza M.J."/>
            <person name="Buck C.B."/>
        </authorList>
    </citation>
    <scope>NUCLEOTIDE SEQUENCE</scope>
    <source>
        <strain evidence="1">CtS3r5</strain>
    </source>
</reference>
<protein>
    <submittedName>
        <fullName evidence="1">Uncharacterized protein</fullName>
    </submittedName>
</protein>
<sequence>MAVTEDGKIEPGLIRVSGTTILSWYASQPMVGVPVKFGFTYITKS</sequence>
<accession>A0A8S5NAX8</accession>
<dbReference type="EMBL" id="BK015112">
    <property type="protein sequence ID" value="DAD91416.1"/>
    <property type="molecule type" value="Genomic_DNA"/>
</dbReference>
<evidence type="ECO:0000313" key="1">
    <source>
        <dbReference type="EMBL" id="DAD91416.1"/>
    </source>
</evidence>
<organism evidence="1">
    <name type="scientific">Siphoviridae sp. ctS3r5</name>
    <dbReference type="NCBI Taxonomy" id="2826341"/>
    <lineage>
        <taxon>Viruses</taxon>
        <taxon>Duplodnaviria</taxon>
        <taxon>Heunggongvirae</taxon>
        <taxon>Uroviricota</taxon>
        <taxon>Caudoviricetes</taxon>
    </lineage>
</organism>
<proteinExistence type="predicted"/>